<reference evidence="1 2" key="1">
    <citation type="submission" date="2015-07" db="EMBL/GenBank/DDBJ databases">
        <title>Whole genome sequencing of Bosea vaviloviae isolated from cave pool.</title>
        <authorList>
            <person name="Tan N.E.H."/>
            <person name="Lee Y.P."/>
            <person name="Gan H.M."/>
            <person name="Barton H."/>
            <person name="Savka M.A."/>
        </authorList>
    </citation>
    <scope>NUCLEOTIDE SEQUENCE [LARGE SCALE GENOMIC DNA]</scope>
    <source>
        <strain evidence="1 2">SD260</strain>
    </source>
</reference>
<sequence length="290" mass="32616">MGIRMSTLHTFDAQGLFGYGRKILDFGSSNLYGAPASEIADFVRKYNPKPRSDLESWADSLAFRSGTAEDGQARNEAFVGELLEAAGMIYDAIDIADGYKTTIVDLNSRSLPRRMRSYYDTVMNCGTSEHILNQYNTFKAVHDAAKVGGIMLHQVPSVGYTDHCYFCYTSRFFCDLAGYNHYAIEDLWYDGSVENEKLYDSIRQYQSIFPALKKRVEAVGSVEMDTKLDAMTIPTVSIGVIFRKQTRKPFSGTVEMSTSVGTIFLGSRGRGLSRWIRSDHGRLIINLPWF</sequence>
<dbReference type="RefSeq" id="WP_054210273.1">
    <property type="nucleotide sequence ID" value="NZ_LGSZ01000048.1"/>
</dbReference>
<dbReference type="AlphaFoldDB" id="A0A0N1N1T5"/>
<organism evidence="1 2">
    <name type="scientific">Bosea vaviloviae</name>
    <dbReference type="NCBI Taxonomy" id="1526658"/>
    <lineage>
        <taxon>Bacteria</taxon>
        <taxon>Pseudomonadati</taxon>
        <taxon>Pseudomonadota</taxon>
        <taxon>Alphaproteobacteria</taxon>
        <taxon>Hyphomicrobiales</taxon>
        <taxon>Boseaceae</taxon>
        <taxon>Bosea</taxon>
    </lineage>
</organism>
<comment type="caution">
    <text evidence="1">The sequence shown here is derived from an EMBL/GenBank/DDBJ whole genome shotgun (WGS) entry which is preliminary data.</text>
</comment>
<dbReference type="OrthoDB" id="8842400at2"/>
<gene>
    <name evidence="1" type="ORF">AE618_17175</name>
</gene>
<proteinExistence type="predicted"/>
<accession>A0A0N1N1T5</accession>
<dbReference type="SUPFAM" id="SSF53335">
    <property type="entry name" value="S-adenosyl-L-methionine-dependent methyltransferases"/>
    <property type="match status" value="1"/>
</dbReference>
<evidence type="ECO:0000313" key="2">
    <source>
        <dbReference type="Proteomes" id="UP000037822"/>
    </source>
</evidence>
<dbReference type="InterPro" id="IPR029063">
    <property type="entry name" value="SAM-dependent_MTases_sf"/>
</dbReference>
<name>A0A0N1N1T5_9HYPH</name>
<dbReference type="EMBL" id="LGSZ01000048">
    <property type="protein sequence ID" value="KPH79606.1"/>
    <property type="molecule type" value="Genomic_DNA"/>
</dbReference>
<dbReference type="PATRIC" id="fig|1526658.3.peg.184"/>
<evidence type="ECO:0000313" key="1">
    <source>
        <dbReference type="EMBL" id="KPH79606.1"/>
    </source>
</evidence>
<dbReference type="Proteomes" id="UP000037822">
    <property type="component" value="Unassembled WGS sequence"/>
</dbReference>
<protein>
    <submittedName>
        <fullName evidence="1">Uncharacterized protein</fullName>
    </submittedName>
</protein>
<keyword evidence="2" id="KW-1185">Reference proteome</keyword>